<dbReference type="AlphaFoldDB" id="A0A7S5L2W7"/>
<sequence length="42" mass="4703">MPSVICSYSCALMDSVSLKIIPKTKYSYLSQSEKKLTFALNL</sequence>
<accession>A0A7S5L2W7</accession>
<name>A0A7S5L2W7_KLEPN</name>
<evidence type="ECO:0000313" key="1">
    <source>
        <dbReference type="EMBL" id="QGW58756.1"/>
    </source>
</evidence>
<geneLocation type="plasmid" evidence="1">
    <name>pKpnB199</name>
</geneLocation>
<proteinExistence type="predicted"/>
<organism evidence="1">
    <name type="scientific">Klebsiella pneumoniae</name>
    <dbReference type="NCBI Taxonomy" id="573"/>
    <lineage>
        <taxon>Bacteria</taxon>
        <taxon>Pseudomonadati</taxon>
        <taxon>Pseudomonadota</taxon>
        <taxon>Gammaproteobacteria</taxon>
        <taxon>Enterobacterales</taxon>
        <taxon>Enterobacteriaceae</taxon>
        <taxon>Klebsiella/Raoultella group</taxon>
        <taxon>Klebsiella</taxon>
        <taxon>Klebsiella pneumoniae complex</taxon>
    </lineage>
</organism>
<keyword evidence="1" id="KW-0614">Plasmid</keyword>
<reference evidence="1" key="1">
    <citation type="submission" date="2019-02" db="EMBL/GenBank/DDBJ databases">
        <title>Klebsiella pneumoniae strain B199 multidrug resistance plasmid pKpnB199.</title>
        <authorList>
            <person name="Navon-Venezia S."/>
            <person name="Kondratyeva K."/>
            <person name="Gancz A."/>
        </authorList>
    </citation>
    <scope>NUCLEOTIDE SEQUENCE</scope>
    <source>
        <strain evidence="1">B199</strain>
        <plasmid evidence="1">pKpnB199</plasmid>
    </source>
</reference>
<dbReference type="EMBL" id="MK552108">
    <property type="protein sequence ID" value="QGW58756.1"/>
    <property type="molecule type" value="Genomic_DNA"/>
</dbReference>
<protein>
    <submittedName>
        <fullName evidence="1">Uncharacterized protein</fullName>
    </submittedName>
</protein>
<gene>
    <name evidence="1" type="ORF">pKpnB199_00289</name>
</gene>